<dbReference type="Proteomes" id="UP000002359">
    <property type="component" value="Chromosome"/>
</dbReference>
<dbReference type="PATRIC" id="fig|423211.3.peg.1660"/>
<accession>D5AJX8</accession>
<sequence>MLTEHHRINKNENHTERIVQFLIGNEIELALKAFEKR</sequence>
<dbReference type="KEGG" id="ssw:SSGZ1_1687"/>
<proteinExistence type="predicted"/>
<evidence type="ECO:0000313" key="1">
    <source>
        <dbReference type="EMBL" id="ADE32143.1"/>
    </source>
</evidence>
<dbReference type="AlphaFoldDB" id="D5AJX8"/>
<protein>
    <submittedName>
        <fullName evidence="1">Uncharacterized protein</fullName>
    </submittedName>
</protein>
<name>D5AJX8_STRGZ</name>
<gene>
    <name evidence="1" type="ordered locus">SSGZ1_1687</name>
</gene>
<organism evidence="1 2">
    <name type="scientific">Streptococcus suis (strain GZ1)</name>
    <dbReference type="NCBI Taxonomy" id="423211"/>
    <lineage>
        <taxon>Bacteria</taxon>
        <taxon>Bacillati</taxon>
        <taxon>Bacillota</taxon>
        <taxon>Bacilli</taxon>
        <taxon>Lactobacillales</taxon>
        <taxon>Streptococcaceae</taxon>
        <taxon>Streptococcus</taxon>
    </lineage>
</organism>
<dbReference type="HOGENOM" id="CLU_3317909_0_0_9"/>
<reference evidence="1 2" key="1">
    <citation type="journal article" date="2009" name="J. Infect. Dis.">
        <title>Clinical, experimental, and genomic differences between intermediately pathogenic, highly pathogenic, and epidemic Streptococcus suis.</title>
        <authorList>
            <person name="Ye C."/>
            <person name="Zheng H."/>
            <person name="Zhang J."/>
            <person name="Jing H."/>
            <person name="Wang L."/>
            <person name="Xiong Y."/>
            <person name="Wang W."/>
            <person name="Zhou Z."/>
            <person name="Sun Q."/>
            <person name="Luo X."/>
            <person name="Du H."/>
            <person name="Gottschalk M."/>
            <person name="Xu J."/>
        </authorList>
    </citation>
    <scope>NUCLEOTIDE SEQUENCE [LARGE SCALE GENOMIC DNA]</scope>
    <source>
        <strain evidence="1 2">GZ1</strain>
    </source>
</reference>
<evidence type="ECO:0000313" key="2">
    <source>
        <dbReference type="Proteomes" id="UP000002359"/>
    </source>
</evidence>
<dbReference type="EMBL" id="CP000837">
    <property type="protein sequence ID" value="ADE32143.1"/>
    <property type="molecule type" value="Genomic_DNA"/>
</dbReference>